<name>A0ACC1R722_9HYPO</name>
<protein>
    <submittedName>
        <fullName evidence="1">Uncharacterized protein</fullName>
    </submittedName>
</protein>
<organism evidence="1 2">
    <name type="scientific">Lecanicillium saksenae</name>
    <dbReference type="NCBI Taxonomy" id="468837"/>
    <lineage>
        <taxon>Eukaryota</taxon>
        <taxon>Fungi</taxon>
        <taxon>Dikarya</taxon>
        <taxon>Ascomycota</taxon>
        <taxon>Pezizomycotina</taxon>
        <taxon>Sordariomycetes</taxon>
        <taxon>Hypocreomycetidae</taxon>
        <taxon>Hypocreales</taxon>
        <taxon>Cordycipitaceae</taxon>
        <taxon>Lecanicillium</taxon>
    </lineage>
</organism>
<gene>
    <name evidence="1" type="ORF">NLG97_g471</name>
</gene>
<proteinExistence type="predicted"/>
<sequence length="746" mass="82462">MGLLSMQHPPHQQQPGPTPTQHLHHSRPPSIVHQQHPSQAHQQQQSGHHSGYHQPAQTLTSAYQQGNQAGNTQDNLNYYNHPSPYSTPGATSGYTSADTSDMMAAAQMPRPPYPPMSYHTPQSNSPASVASPSQHDQHRSIYGQAPSQHMPPSMYYQPQPPYQPMPPQATHSPYGHHAHHPQQSMTSQANLMMSHAAAPNQMQQHAPQHTQAGMTSSPRPKIEPQVPLQMQKQPQGSPMPQSNHQQQPPQMQSPGSHNAAVNPNAAPGPIPATTPLVVRQDGNGVQWIAFEYSRDRVKMEYTIRCDVESVNTDELSAEFKQENCVYPRACCPKDQYRGNRLMYETDCNRVGWALAQLNAPLRGKRGLIQRAVDSWRNSNQDPRLRSRRVRRMAKMNNRKQSQGPAHPPPAHMPSHGPPPPGLANGPGSMGPGHTPTMDNKPSLASMGQPMHHHHAGGHPGAANGGGDEVAGENSHGSDQSYHHNAESTSNQQDVRTTHIFTGYGGHNYAPAAPAGAVSAHTPRTGTVVPAKQRSRGLDEDQNGLFPDLPEARKRKFVLVEDSRRGSRLRVRVTLDGVDTNEIPDSFRTRASVFPRSFFPREMQNPPPNALGAHFFSDDASDDGIQDTDGRGTGKRRSRTALSVSVKVPLPDSQNSEMCVPRMKRSRRDRELKLNDMGHRMAWLQSRVFSGRNLFLQRALDCYRTKTCAAIEGNMQDVRASAAHFELRAGKRRWVDRTCRGTERSAD</sequence>
<evidence type="ECO:0000313" key="2">
    <source>
        <dbReference type="Proteomes" id="UP001148737"/>
    </source>
</evidence>
<evidence type="ECO:0000313" key="1">
    <source>
        <dbReference type="EMBL" id="KAJ3499251.1"/>
    </source>
</evidence>
<accession>A0ACC1R722</accession>
<dbReference type="EMBL" id="JANAKD010000016">
    <property type="protein sequence ID" value="KAJ3499251.1"/>
    <property type="molecule type" value="Genomic_DNA"/>
</dbReference>
<reference evidence="1" key="1">
    <citation type="submission" date="2022-07" db="EMBL/GenBank/DDBJ databases">
        <title>Genome Sequence of Lecanicillium saksenae.</title>
        <authorList>
            <person name="Buettner E."/>
        </authorList>
    </citation>
    <scope>NUCLEOTIDE SEQUENCE</scope>
    <source>
        <strain evidence="1">VT-O1</strain>
    </source>
</reference>
<keyword evidence="2" id="KW-1185">Reference proteome</keyword>
<comment type="caution">
    <text evidence="1">The sequence shown here is derived from an EMBL/GenBank/DDBJ whole genome shotgun (WGS) entry which is preliminary data.</text>
</comment>
<dbReference type="Proteomes" id="UP001148737">
    <property type="component" value="Unassembled WGS sequence"/>
</dbReference>